<sequence length="134" mass="15219">KRIVNLDDAIRSITATLCLSPNSQVCNKNKYLNKLRLSFEELNLVLSEDTDEINNIDSSTDSSAKDSASSSTCQGPTILNPHLKGLRFVNQNKYINIQEKLQSKYKERKSYNLIPITQEVSINQDDDYDIFANM</sequence>
<gene>
    <name evidence="1" type="ORF">RPERSI_LOCUS9773</name>
</gene>
<reference evidence="1" key="1">
    <citation type="submission" date="2021-06" db="EMBL/GenBank/DDBJ databases">
        <authorList>
            <person name="Kallberg Y."/>
            <person name="Tangrot J."/>
            <person name="Rosling A."/>
        </authorList>
    </citation>
    <scope>NUCLEOTIDE SEQUENCE</scope>
    <source>
        <strain evidence="1">MA461A</strain>
    </source>
</reference>
<organism evidence="1 2">
    <name type="scientific">Racocetra persica</name>
    <dbReference type="NCBI Taxonomy" id="160502"/>
    <lineage>
        <taxon>Eukaryota</taxon>
        <taxon>Fungi</taxon>
        <taxon>Fungi incertae sedis</taxon>
        <taxon>Mucoromycota</taxon>
        <taxon>Glomeromycotina</taxon>
        <taxon>Glomeromycetes</taxon>
        <taxon>Diversisporales</taxon>
        <taxon>Gigasporaceae</taxon>
        <taxon>Racocetra</taxon>
    </lineage>
</organism>
<name>A0ACA9PAT3_9GLOM</name>
<evidence type="ECO:0000313" key="2">
    <source>
        <dbReference type="Proteomes" id="UP000789920"/>
    </source>
</evidence>
<keyword evidence="2" id="KW-1185">Reference proteome</keyword>
<comment type="caution">
    <text evidence="1">The sequence shown here is derived from an EMBL/GenBank/DDBJ whole genome shotgun (WGS) entry which is preliminary data.</text>
</comment>
<dbReference type="EMBL" id="CAJVQC010018747">
    <property type="protein sequence ID" value="CAG8695742.1"/>
    <property type="molecule type" value="Genomic_DNA"/>
</dbReference>
<proteinExistence type="predicted"/>
<protein>
    <submittedName>
        <fullName evidence="1">23119_t:CDS:1</fullName>
    </submittedName>
</protein>
<feature type="non-terminal residue" evidence="1">
    <location>
        <position position="1"/>
    </location>
</feature>
<accession>A0ACA9PAT3</accession>
<evidence type="ECO:0000313" key="1">
    <source>
        <dbReference type="EMBL" id="CAG8695742.1"/>
    </source>
</evidence>
<dbReference type="Proteomes" id="UP000789920">
    <property type="component" value="Unassembled WGS sequence"/>
</dbReference>